<proteinExistence type="predicted"/>
<keyword evidence="4" id="KW-0547">Nucleotide-binding</keyword>
<sequence length="503" mass="55373">MGEGTELLEAARAGELERVKALVEQDTNADKDNALRWAAREGSLDVIQYLVEHGAVVNAKDYLGDTALMRAAEGGHTTVVQFLTDGCKADVKASNKNGYTALVWAARCGQDEVVRYLAERRGVEVDARDKNGYTALMKVCKGGNIKVLRALAAAGADVNGSDDFGYTALMIASGCGHIDIVRFLVEECHVVVNSRNNRGKTAVRVASDCGNGDVERYLTPFLLHSPPSYVSAATSTAENDVLETQTMSIPPSEVEPIDFSTSSSIGPNYHRVKWLEADACVKLLRPDSDHSSLEKEQLQAIWNALGETTDLAREREARWERFGWPRAEILISGVSNTCCFIGKVKNQEELSKLLAELKAEIDQSFKYTPDELGLLKKAFEDLSSTDEHETLSNLTPQWFIPWYEVLIDERNPLGVGGFGSVYRAKWLDSDVVVKSVIFAGSNHPMLSSSLLSYSLSATEDPVNVTRRAEALAMFRGEVDLWFDFNHPHVVRLFGACHVGTPFF</sequence>
<dbReference type="InterPro" id="IPR017441">
    <property type="entry name" value="Protein_kinase_ATP_BS"/>
</dbReference>
<dbReference type="Pfam" id="PF13637">
    <property type="entry name" value="Ank_4"/>
    <property type="match status" value="1"/>
</dbReference>
<dbReference type="PROSITE" id="PS50011">
    <property type="entry name" value="PROTEIN_KINASE_DOM"/>
    <property type="match status" value="1"/>
</dbReference>
<evidence type="ECO:0000313" key="7">
    <source>
        <dbReference type="Proteomes" id="UP000440732"/>
    </source>
</evidence>
<feature type="non-terminal residue" evidence="6">
    <location>
        <position position="503"/>
    </location>
</feature>
<dbReference type="InterPro" id="IPR011009">
    <property type="entry name" value="Kinase-like_dom_sf"/>
</dbReference>
<dbReference type="PROSITE" id="PS00107">
    <property type="entry name" value="PROTEIN_KINASE_ATP"/>
    <property type="match status" value="1"/>
</dbReference>
<evidence type="ECO:0000256" key="4">
    <source>
        <dbReference type="PROSITE-ProRule" id="PRU10141"/>
    </source>
</evidence>
<dbReference type="PANTHER" id="PTHR24126">
    <property type="entry name" value="ANKYRIN REPEAT, PH AND SEC7 DOMAIN CONTAINING PROTEIN SECG-RELATED"/>
    <property type="match status" value="1"/>
</dbReference>
<dbReference type="Proteomes" id="UP000440732">
    <property type="component" value="Unassembled WGS sequence"/>
</dbReference>
<evidence type="ECO:0000256" key="2">
    <source>
        <dbReference type="ARBA" id="ARBA00023043"/>
    </source>
</evidence>
<feature type="repeat" description="ANK" evidence="3">
    <location>
        <begin position="131"/>
        <end position="163"/>
    </location>
</feature>
<keyword evidence="1" id="KW-0677">Repeat</keyword>
<organism evidence="6 7">
    <name type="scientific">Phytophthora fragariae</name>
    <dbReference type="NCBI Taxonomy" id="53985"/>
    <lineage>
        <taxon>Eukaryota</taxon>
        <taxon>Sar</taxon>
        <taxon>Stramenopiles</taxon>
        <taxon>Oomycota</taxon>
        <taxon>Peronosporomycetes</taxon>
        <taxon>Peronosporales</taxon>
        <taxon>Peronosporaceae</taxon>
        <taxon>Phytophthora</taxon>
    </lineage>
</organism>
<dbReference type="Gene3D" id="1.25.40.20">
    <property type="entry name" value="Ankyrin repeat-containing domain"/>
    <property type="match status" value="2"/>
</dbReference>
<comment type="caution">
    <text evidence="6">The sequence shown here is derived from an EMBL/GenBank/DDBJ whole genome shotgun (WGS) entry which is preliminary data.</text>
</comment>
<dbReference type="InterPro" id="IPR002110">
    <property type="entry name" value="Ankyrin_rpt"/>
</dbReference>
<keyword evidence="2 3" id="KW-0040">ANK repeat</keyword>
<dbReference type="GO" id="GO:0005524">
    <property type="term" value="F:ATP binding"/>
    <property type="evidence" value="ECO:0007669"/>
    <property type="project" value="UniProtKB-UniRule"/>
</dbReference>
<keyword evidence="4" id="KW-0067">ATP-binding</keyword>
<evidence type="ECO:0000313" key="6">
    <source>
        <dbReference type="EMBL" id="KAE9122499.1"/>
    </source>
</evidence>
<dbReference type="InterPro" id="IPR000719">
    <property type="entry name" value="Prot_kinase_dom"/>
</dbReference>
<dbReference type="Pfam" id="PF12796">
    <property type="entry name" value="Ank_2"/>
    <property type="match status" value="1"/>
</dbReference>
<feature type="domain" description="Protein kinase" evidence="5">
    <location>
        <begin position="407"/>
        <end position="503"/>
    </location>
</feature>
<name>A0A6A3SS00_9STRA</name>
<evidence type="ECO:0000259" key="5">
    <source>
        <dbReference type="PROSITE" id="PS50011"/>
    </source>
</evidence>
<accession>A0A6A3SS00</accession>
<dbReference type="EMBL" id="QXGA01001316">
    <property type="protein sequence ID" value="KAE9122499.1"/>
    <property type="molecule type" value="Genomic_DNA"/>
</dbReference>
<dbReference type="PROSITE" id="PS50088">
    <property type="entry name" value="ANK_REPEAT"/>
    <property type="match status" value="3"/>
</dbReference>
<reference evidence="6 7" key="1">
    <citation type="submission" date="2018-08" db="EMBL/GenBank/DDBJ databases">
        <title>Genomic investigation of the strawberry pathogen Phytophthora fragariae indicates pathogenicity is determined by transcriptional variation in three key races.</title>
        <authorList>
            <person name="Adams T.M."/>
            <person name="Armitage A.D."/>
            <person name="Sobczyk M.K."/>
            <person name="Bates H.J."/>
            <person name="Dunwell J.M."/>
            <person name="Nellist C.F."/>
            <person name="Harrison R.J."/>
        </authorList>
    </citation>
    <scope>NUCLEOTIDE SEQUENCE [LARGE SCALE GENOMIC DNA]</scope>
    <source>
        <strain evidence="6 7">NOV-5</strain>
    </source>
</reference>
<feature type="repeat" description="ANK" evidence="3">
    <location>
        <begin position="30"/>
        <end position="62"/>
    </location>
</feature>
<dbReference type="GO" id="GO:0004672">
    <property type="term" value="F:protein kinase activity"/>
    <property type="evidence" value="ECO:0007669"/>
    <property type="project" value="InterPro"/>
</dbReference>
<dbReference type="PROSITE" id="PS50297">
    <property type="entry name" value="ANK_REP_REGION"/>
    <property type="match status" value="2"/>
</dbReference>
<dbReference type="Gene3D" id="3.30.200.20">
    <property type="entry name" value="Phosphorylase Kinase, domain 1"/>
    <property type="match status" value="1"/>
</dbReference>
<dbReference type="SMART" id="SM00248">
    <property type="entry name" value="ANK"/>
    <property type="match status" value="5"/>
</dbReference>
<evidence type="ECO:0000256" key="1">
    <source>
        <dbReference type="ARBA" id="ARBA00022737"/>
    </source>
</evidence>
<dbReference type="PANTHER" id="PTHR24126:SF14">
    <property type="entry name" value="ANK_REP_REGION DOMAIN-CONTAINING PROTEIN"/>
    <property type="match status" value="1"/>
</dbReference>
<gene>
    <name evidence="6" type="ORF">PF006_g17638</name>
</gene>
<protein>
    <recommendedName>
        <fullName evidence="5">Protein kinase domain-containing protein</fullName>
    </recommendedName>
</protein>
<dbReference type="AlphaFoldDB" id="A0A6A3SS00"/>
<dbReference type="InterPro" id="IPR036770">
    <property type="entry name" value="Ankyrin_rpt-contain_sf"/>
</dbReference>
<dbReference type="SUPFAM" id="SSF48403">
    <property type="entry name" value="Ankyrin repeat"/>
    <property type="match status" value="1"/>
</dbReference>
<dbReference type="SUPFAM" id="SSF56112">
    <property type="entry name" value="Protein kinase-like (PK-like)"/>
    <property type="match status" value="1"/>
</dbReference>
<feature type="repeat" description="ANK" evidence="3">
    <location>
        <begin position="97"/>
        <end position="130"/>
    </location>
</feature>
<evidence type="ECO:0000256" key="3">
    <source>
        <dbReference type="PROSITE-ProRule" id="PRU00023"/>
    </source>
</evidence>
<feature type="binding site" evidence="4">
    <location>
        <position position="434"/>
    </location>
    <ligand>
        <name>ATP</name>
        <dbReference type="ChEBI" id="CHEBI:30616"/>
    </ligand>
</feature>